<gene>
    <name evidence="1" type="ORF">I7I52_11126</name>
</gene>
<dbReference type="Proteomes" id="UP000670092">
    <property type="component" value="Unassembled WGS sequence"/>
</dbReference>
<sequence length="85" mass="9404">MTLTPCLGHCPYLITVSNGMEWMKGMKLSWVFKTSTGISSKLRAWIVQTSMVSRASRNPIKAISPGSNAVLIQTHYLHFHGLTSP</sequence>
<organism evidence="1 2">
    <name type="scientific">Ajellomyces capsulatus</name>
    <name type="common">Darling's disease fungus</name>
    <name type="synonym">Histoplasma capsulatum</name>
    <dbReference type="NCBI Taxonomy" id="5037"/>
    <lineage>
        <taxon>Eukaryota</taxon>
        <taxon>Fungi</taxon>
        <taxon>Dikarya</taxon>
        <taxon>Ascomycota</taxon>
        <taxon>Pezizomycotina</taxon>
        <taxon>Eurotiomycetes</taxon>
        <taxon>Eurotiomycetidae</taxon>
        <taxon>Onygenales</taxon>
        <taxon>Ajellomycetaceae</taxon>
        <taxon>Histoplasma</taxon>
    </lineage>
</organism>
<comment type="caution">
    <text evidence="1">The sequence shown here is derived from an EMBL/GenBank/DDBJ whole genome shotgun (WGS) entry which is preliminary data.</text>
</comment>
<evidence type="ECO:0000313" key="2">
    <source>
        <dbReference type="Proteomes" id="UP000670092"/>
    </source>
</evidence>
<proteinExistence type="predicted"/>
<evidence type="ECO:0000313" key="1">
    <source>
        <dbReference type="EMBL" id="KAG5287372.1"/>
    </source>
</evidence>
<protein>
    <submittedName>
        <fullName evidence="1">Uncharacterized protein</fullName>
    </submittedName>
</protein>
<dbReference type="AlphaFoldDB" id="A0A8H8CRS6"/>
<dbReference type="EMBL" id="JAEVHI010000007">
    <property type="protein sequence ID" value="KAG5287372.1"/>
    <property type="molecule type" value="Genomic_DNA"/>
</dbReference>
<accession>A0A8H8CRS6</accession>
<reference evidence="1 2" key="1">
    <citation type="submission" date="2021-01" db="EMBL/GenBank/DDBJ databases">
        <title>Chromosome-level genome assembly of a human fungal pathogen reveals clustering of transcriptionally co-regulated genes.</title>
        <authorList>
            <person name="Voorhies M."/>
            <person name="Cohen S."/>
            <person name="Shea T.P."/>
            <person name="Petrus S."/>
            <person name="Munoz J.F."/>
            <person name="Poplawski S."/>
            <person name="Goldman W.E."/>
            <person name="Michael T."/>
            <person name="Cuomo C.A."/>
            <person name="Sil A."/>
            <person name="Beyhan S."/>
        </authorList>
    </citation>
    <scope>NUCLEOTIDE SEQUENCE [LARGE SCALE GENOMIC DNA]</scope>
    <source>
        <strain evidence="1 2">G184AR</strain>
    </source>
</reference>
<dbReference type="VEuPathDB" id="FungiDB:I7I52_11126"/>
<name>A0A8H8CRS6_AJECA</name>